<dbReference type="EMBL" id="UOEX01000076">
    <property type="protein sequence ID" value="VAW34005.1"/>
    <property type="molecule type" value="Genomic_DNA"/>
</dbReference>
<keyword evidence="1" id="KW-0963">Cytoplasm</keyword>
<name>A0A3B0USF0_9ZZZZ</name>
<keyword evidence="3" id="KW-0810">Translation regulation</keyword>
<proteinExistence type="inferred from homology"/>
<dbReference type="InterPro" id="IPR003775">
    <property type="entry name" value="Flagellar_assembly_factor_FliW"/>
</dbReference>
<organism evidence="4">
    <name type="scientific">hydrothermal vent metagenome</name>
    <dbReference type="NCBI Taxonomy" id="652676"/>
    <lineage>
        <taxon>unclassified sequences</taxon>
        <taxon>metagenomes</taxon>
        <taxon>ecological metagenomes</taxon>
    </lineage>
</organism>
<dbReference type="SUPFAM" id="SSF141457">
    <property type="entry name" value="BH3618-like"/>
    <property type="match status" value="1"/>
</dbReference>
<evidence type="ECO:0000256" key="3">
    <source>
        <dbReference type="ARBA" id="ARBA00022845"/>
    </source>
</evidence>
<dbReference type="HAMAP" id="MF_01185">
    <property type="entry name" value="FliW"/>
    <property type="match status" value="1"/>
</dbReference>
<evidence type="ECO:0000256" key="1">
    <source>
        <dbReference type="ARBA" id="ARBA00022490"/>
    </source>
</evidence>
<dbReference type="PANTHER" id="PTHR39190:SF1">
    <property type="entry name" value="FLAGELLAR ASSEMBLY FACTOR FLIW"/>
    <property type="match status" value="1"/>
</dbReference>
<dbReference type="GO" id="GO:0044780">
    <property type="term" value="P:bacterial-type flagellum assembly"/>
    <property type="evidence" value="ECO:0007669"/>
    <property type="project" value="InterPro"/>
</dbReference>
<reference evidence="4" key="1">
    <citation type="submission" date="2018-06" db="EMBL/GenBank/DDBJ databases">
        <authorList>
            <person name="Zhirakovskaya E."/>
        </authorList>
    </citation>
    <scope>NUCLEOTIDE SEQUENCE</scope>
</reference>
<dbReference type="PANTHER" id="PTHR39190">
    <property type="entry name" value="FLAGELLAR ASSEMBLY FACTOR FLIW"/>
    <property type="match status" value="1"/>
</dbReference>
<dbReference type="AlphaFoldDB" id="A0A3B0USF0"/>
<gene>
    <name evidence="4" type="ORF">MNBD_DELTA03-1456</name>
</gene>
<keyword evidence="2" id="KW-1005">Bacterial flagellum biogenesis</keyword>
<dbReference type="GO" id="GO:0006417">
    <property type="term" value="P:regulation of translation"/>
    <property type="evidence" value="ECO:0007669"/>
    <property type="project" value="UniProtKB-KW"/>
</dbReference>
<sequence>MENTAEIITGRGMLIHTSRFGDIEIDGDKIITMTSPILGFPDDRQFILIPHGPDSPFWWLQAVQNPSLAFAVLQAACLNISYEPEISRLTRDELSLSGDEAPEILVILTIPPGRPQEMTANLLGPVVINITKRLARQIVLDDKHYNPCWPLSDYK</sequence>
<evidence type="ECO:0000256" key="2">
    <source>
        <dbReference type="ARBA" id="ARBA00022795"/>
    </source>
</evidence>
<evidence type="ECO:0008006" key="5">
    <source>
        <dbReference type="Google" id="ProtNLM"/>
    </source>
</evidence>
<dbReference type="InterPro" id="IPR024046">
    <property type="entry name" value="Flagellar_assmbl_FliW_dom_sf"/>
</dbReference>
<accession>A0A3B0USF0</accession>
<dbReference type="Gene3D" id="2.30.290.10">
    <property type="entry name" value="BH3618-like"/>
    <property type="match status" value="1"/>
</dbReference>
<protein>
    <recommendedName>
        <fullName evidence="5">Flagellar assembly factor FliW</fullName>
    </recommendedName>
</protein>
<evidence type="ECO:0000313" key="4">
    <source>
        <dbReference type="EMBL" id="VAW34005.1"/>
    </source>
</evidence>
<dbReference type="Pfam" id="PF02623">
    <property type="entry name" value="FliW"/>
    <property type="match status" value="1"/>
</dbReference>